<organism evidence="5 6">
    <name type="scientific">[Bacteroides] pectinophilus ATCC 43243</name>
    <dbReference type="NCBI Taxonomy" id="483218"/>
    <lineage>
        <taxon>Bacteria</taxon>
        <taxon>Bacillati</taxon>
        <taxon>Bacillota</taxon>
        <taxon>Clostridia</taxon>
        <taxon>Eubacteriales</taxon>
    </lineage>
</organism>
<dbReference type="SUPFAM" id="SSF58104">
    <property type="entry name" value="Methyl-accepting chemotaxis protein (MCP) signaling domain"/>
    <property type="match status" value="1"/>
</dbReference>
<evidence type="ECO:0000313" key="5">
    <source>
        <dbReference type="EMBL" id="EEC56220.1"/>
    </source>
</evidence>
<keyword evidence="1 2" id="KW-0807">Transducer</keyword>
<dbReference type="Proteomes" id="UP000003136">
    <property type="component" value="Unassembled WGS sequence"/>
</dbReference>
<reference evidence="5 6" key="2">
    <citation type="submission" date="2008-11" db="EMBL/GenBank/DDBJ databases">
        <authorList>
            <person name="Fulton L."/>
            <person name="Clifton S."/>
            <person name="Fulton B."/>
            <person name="Xu J."/>
            <person name="Minx P."/>
            <person name="Pepin K.H."/>
            <person name="Johnson M."/>
            <person name="Bhonagiri V."/>
            <person name="Nash W.E."/>
            <person name="Mardis E.R."/>
            <person name="Wilson R.K."/>
        </authorList>
    </citation>
    <scope>NUCLEOTIDE SEQUENCE [LARGE SCALE GENOMIC DNA]</scope>
    <source>
        <strain evidence="5 6">ATCC 43243</strain>
    </source>
</reference>
<dbReference type="GO" id="GO:0016020">
    <property type="term" value="C:membrane"/>
    <property type="evidence" value="ECO:0007669"/>
    <property type="project" value="InterPro"/>
</dbReference>
<feature type="transmembrane region" description="Helical" evidence="3">
    <location>
        <begin position="21"/>
        <end position="39"/>
    </location>
</feature>
<dbReference type="AlphaFoldDB" id="B7AVH9"/>
<feature type="transmembrane region" description="Helical" evidence="3">
    <location>
        <begin position="101"/>
        <end position="117"/>
    </location>
</feature>
<dbReference type="PROSITE" id="PS50111">
    <property type="entry name" value="CHEMOTAXIS_TRANSDUC_2"/>
    <property type="match status" value="1"/>
</dbReference>
<reference evidence="5 6" key="1">
    <citation type="submission" date="2008-11" db="EMBL/GenBank/DDBJ databases">
        <title>Draft genome sequence of Bacteroides pectinophilus (ATCC 43243).</title>
        <authorList>
            <person name="Sudarsanam P."/>
            <person name="Ley R."/>
            <person name="Guruge J."/>
            <person name="Turnbaugh P.J."/>
            <person name="Mahowald M."/>
            <person name="Liep D."/>
            <person name="Gordon J."/>
        </authorList>
    </citation>
    <scope>NUCLEOTIDE SEQUENCE [LARGE SCALE GENOMIC DNA]</scope>
    <source>
        <strain evidence="5 6">ATCC 43243</strain>
    </source>
</reference>
<feature type="transmembrane region" description="Helical" evidence="3">
    <location>
        <begin position="124"/>
        <end position="144"/>
    </location>
</feature>
<dbReference type="HOGENOM" id="CLU_000445_107_18_9"/>
<evidence type="ECO:0000256" key="3">
    <source>
        <dbReference type="SAM" id="Phobius"/>
    </source>
</evidence>
<keyword evidence="3" id="KW-0472">Membrane</keyword>
<sequence>MDNVNYKYNDINERYKRLNHFTILSISIMAVVVLAYLWLKLANGGINKSLVYGVTAVVAAASIINGIINVKNKSNSYLSIAAAIDVYIIYILIGLQTDATFIHYMLFGILILQIPYYRKRRMLYTTIGAIVSFILVLVMQAVHGVSAMDVNAFCQAMLELSVIVGIYFAGKISIAFNGDALGAAKDEQERVNSILNDVLNTSNTVKNETARSTQLMDELVTSTKSVAGSMNEISDAAYSTAKSIEEQNTMTAHIQEAIAQTESKSVEMVSIADSSSESVQSNIKVIEELEEQSARITETNKKVTESMTKLQNKTAEVEQIAGMILNISSQTNLLALNASIESARAGEAGRGFAVVADQIRQLAEQTKNSTEEITRITSELNANSQDVVNSINGSIEASDIQSRKIYAAGEAFKELSNNMEELRSHINEVDSHIAELSKSNDRIVENISQLSAVTEEVTASADQVRNMSNDNLECVEKVKMAVDTIRRTADCSQNV</sequence>
<dbReference type="PANTHER" id="PTHR32089:SF112">
    <property type="entry name" value="LYSOZYME-LIKE PROTEIN-RELATED"/>
    <property type="match status" value="1"/>
</dbReference>
<dbReference type="PANTHER" id="PTHR32089">
    <property type="entry name" value="METHYL-ACCEPTING CHEMOTAXIS PROTEIN MCPB"/>
    <property type="match status" value="1"/>
</dbReference>
<dbReference type="GO" id="GO:0007165">
    <property type="term" value="P:signal transduction"/>
    <property type="evidence" value="ECO:0007669"/>
    <property type="project" value="UniProtKB-KW"/>
</dbReference>
<dbReference type="SMART" id="SM00283">
    <property type="entry name" value="MA"/>
    <property type="match status" value="1"/>
</dbReference>
<evidence type="ECO:0000313" key="6">
    <source>
        <dbReference type="Proteomes" id="UP000003136"/>
    </source>
</evidence>
<evidence type="ECO:0000259" key="4">
    <source>
        <dbReference type="PROSITE" id="PS50111"/>
    </source>
</evidence>
<evidence type="ECO:0000256" key="2">
    <source>
        <dbReference type="PROSITE-ProRule" id="PRU00284"/>
    </source>
</evidence>
<comment type="caution">
    <text evidence="5">The sequence shown here is derived from an EMBL/GenBank/DDBJ whole genome shotgun (WGS) entry which is preliminary data.</text>
</comment>
<dbReference type="Gene3D" id="1.10.287.950">
    <property type="entry name" value="Methyl-accepting chemotaxis protein"/>
    <property type="match status" value="1"/>
</dbReference>
<dbReference type="STRING" id="483218.BACPEC_02727"/>
<gene>
    <name evidence="5" type="ORF">BACPEC_02727</name>
</gene>
<accession>B7AVH9</accession>
<protein>
    <recommendedName>
        <fullName evidence="4">Methyl-accepting transducer domain-containing protein</fullName>
    </recommendedName>
</protein>
<feature type="transmembrane region" description="Helical" evidence="3">
    <location>
        <begin position="51"/>
        <end position="70"/>
    </location>
</feature>
<keyword evidence="3" id="KW-1133">Transmembrane helix</keyword>
<keyword evidence="6" id="KW-1185">Reference proteome</keyword>
<dbReference type="Pfam" id="PF00015">
    <property type="entry name" value="MCPsignal"/>
    <property type="match status" value="1"/>
</dbReference>
<evidence type="ECO:0000256" key="1">
    <source>
        <dbReference type="ARBA" id="ARBA00023224"/>
    </source>
</evidence>
<name>B7AVH9_9FIRM</name>
<feature type="domain" description="Methyl-accepting transducer" evidence="4">
    <location>
        <begin position="215"/>
        <end position="465"/>
    </location>
</feature>
<feature type="transmembrane region" description="Helical" evidence="3">
    <location>
        <begin position="77"/>
        <end position="95"/>
    </location>
</feature>
<dbReference type="InterPro" id="IPR004089">
    <property type="entry name" value="MCPsignal_dom"/>
</dbReference>
<dbReference type="EMBL" id="ABVQ01000037">
    <property type="protein sequence ID" value="EEC56220.1"/>
    <property type="molecule type" value="Genomic_DNA"/>
</dbReference>
<dbReference type="eggNOG" id="COG0840">
    <property type="taxonomic scope" value="Bacteria"/>
</dbReference>
<proteinExistence type="predicted"/>
<keyword evidence="3" id="KW-0812">Transmembrane</keyword>